<name>D8TZ00_VOLCA</name>
<dbReference type="RefSeq" id="XP_002951498.1">
    <property type="nucleotide sequence ID" value="XM_002951452.1"/>
</dbReference>
<dbReference type="KEGG" id="vcn:VOLCADRAFT_37382"/>
<dbReference type="STRING" id="3068.D8TZ00"/>
<feature type="non-terminal residue" evidence="2">
    <location>
        <position position="69"/>
    </location>
</feature>
<dbReference type="SUPFAM" id="SSF56112">
    <property type="entry name" value="Protein kinase-like (PK-like)"/>
    <property type="match status" value="1"/>
</dbReference>
<dbReference type="PANTHER" id="PTHR44329:SF214">
    <property type="entry name" value="PROTEIN KINASE DOMAIN-CONTAINING PROTEIN"/>
    <property type="match status" value="1"/>
</dbReference>
<dbReference type="InterPro" id="IPR001245">
    <property type="entry name" value="Ser-Thr/Tyr_kinase_cat_dom"/>
</dbReference>
<dbReference type="Proteomes" id="UP000001058">
    <property type="component" value="Unassembled WGS sequence"/>
</dbReference>
<dbReference type="Gene3D" id="1.10.510.10">
    <property type="entry name" value="Transferase(Phosphotransferase) domain 1"/>
    <property type="match status" value="1"/>
</dbReference>
<dbReference type="InterPro" id="IPR011009">
    <property type="entry name" value="Kinase-like_dom_sf"/>
</dbReference>
<dbReference type="GO" id="GO:0004674">
    <property type="term" value="F:protein serine/threonine kinase activity"/>
    <property type="evidence" value="ECO:0007669"/>
    <property type="project" value="TreeGrafter"/>
</dbReference>
<evidence type="ECO:0000259" key="1">
    <source>
        <dbReference type="PROSITE" id="PS50011"/>
    </source>
</evidence>
<dbReference type="PANTHER" id="PTHR44329">
    <property type="entry name" value="SERINE/THREONINE-PROTEIN KINASE TNNI3K-RELATED"/>
    <property type="match status" value="1"/>
</dbReference>
<dbReference type="Pfam" id="PF07714">
    <property type="entry name" value="PK_Tyr_Ser-Thr"/>
    <property type="match status" value="1"/>
</dbReference>
<dbReference type="InterPro" id="IPR051681">
    <property type="entry name" value="Ser/Thr_Kinases-Pseudokinases"/>
</dbReference>
<dbReference type="AlphaFoldDB" id="D8TZ00"/>
<dbReference type="InParanoid" id="D8TZ00"/>
<feature type="non-terminal residue" evidence="2">
    <location>
        <position position="1"/>
    </location>
</feature>
<feature type="domain" description="Protein kinase" evidence="1">
    <location>
        <begin position="1"/>
        <end position="69"/>
    </location>
</feature>
<dbReference type="GO" id="GO:0005524">
    <property type="term" value="F:ATP binding"/>
    <property type="evidence" value="ECO:0007669"/>
    <property type="project" value="InterPro"/>
</dbReference>
<dbReference type="GeneID" id="9615582"/>
<proteinExistence type="predicted"/>
<dbReference type="PROSITE" id="PS50011">
    <property type="entry name" value="PROTEIN_KINASE_DOM"/>
    <property type="match status" value="1"/>
</dbReference>
<dbReference type="InterPro" id="IPR000719">
    <property type="entry name" value="Prot_kinase_dom"/>
</dbReference>
<gene>
    <name evidence="2" type="ORF">VOLCADRAFT_37382</name>
</gene>
<dbReference type="eggNOG" id="KOG0192">
    <property type="taxonomic scope" value="Eukaryota"/>
</dbReference>
<evidence type="ECO:0000313" key="2">
    <source>
        <dbReference type="EMBL" id="EFJ47309.1"/>
    </source>
</evidence>
<protein>
    <recommendedName>
        <fullName evidence="1">Protein kinase domain-containing protein</fullName>
    </recommendedName>
</protein>
<sequence length="69" mass="7662">DVYSFGVLLWQMYSGQRPWSGMNTGQIVYNVGMKAMQLPFAPDAHPGLMALSRACTAADPQQRPTFQKV</sequence>
<evidence type="ECO:0000313" key="3">
    <source>
        <dbReference type="Proteomes" id="UP000001058"/>
    </source>
</evidence>
<reference evidence="2 3" key="1">
    <citation type="journal article" date="2010" name="Science">
        <title>Genomic analysis of organismal complexity in the multicellular green alga Volvox carteri.</title>
        <authorList>
            <person name="Prochnik S.E."/>
            <person name="Umen J."/>
            <person name="Nedelcu A.M."/>
            <person name="Hallmann A."/>
            <person name="Miller S.M."/>
            <person name="Nishii I."/>
            <person name="Ferris P."/>
            <person name="Kuo A."/>
            <person name="Mitros T."/>
            <person name="Fritz-Laylin L.K."/>
            <person name="Hellsten U."/>
            <person name="Chapman J."/>
            <person name="Simakov O."/>
            <person name="Rensing S.A."/>
            <person name="Terry A."/>
            <person name="Pangilinan J."/>
            <person name="Kapitonov V."/>
            <person name="Jurka J."/>
            <person name="Salamov A."/>
            <person name="Shapiro H."/>
            <person name="Schmutz J."/>
            <person name="Grimwood J."/>
            <person name="Lindquist E."/>
            <person name="Lucas S."/>
            <person name="Grigoriev I.V."/>
            <person name="Schmitt R."/>
            <person name="Kirk D."/>
            <person name="Rokhsar D.S."/>
        </authorList>
    </citation>
    <scope>NUCLEOTIDE SEQUENCE [LARGE SCALE GENOMIC DNA]</scope>
    <source>
        <strain evidence="3">f. Nagariensis / Eve</strain>
    </source>
</reference>
<accession>D8TZ00</accession>
<keyword evidence="3" id="KW-1185">Reference proteome</keyword>
<dbReference type="OrthoDB" id="537312at2759"/>
<organism evidence="3">
    <name type="scientific">Volvox carteri f. nagariensis</name>
    <dbReference type="NCBI Taxonomy" id="3068"/>
    <lineage>
        <taxon>Eukaryota</taxon>
        <taxon>Viridiplantae</taxon>
        <taxon>Chlorophyta</taxon>
        <taxon>core chlorophytes</taxon>
        <taxon>Chlorophyceae</taxon>
        <taxon>CS clade</taxon>
        <taxon>Chlamydomonadales</taxon>
        <taxon>Volvocaceae</taxon>
        <taxon>Volvox</taxon>
    </lineage>
</organism>
<dbReference type="EMBL" id="GL378345">
    <property type="protein sequence ID" value="EFJ47309.1"/>
    <property type="molecule type" value="Genomic_DNA"/>
</dbReference>